<evidence type="ECO:0000256" key="3">
    <source>
        <dbReference type="SAM" id="MobiDB-lite"/>
    </source>
</evidence>
<dbReference type="EC" id="3.1.26.4" evidence="2"/>
<dbReference type="InterPro" id="IPR052055">
    <property type="entry name" value="Hepadnavirus_pol/RT"/>
</dbReference>
<evidence type="ECO:0000313" key="5">
    <source>
        <dbReference type="EMBL" id="KAI2648570.1"/>
    </source>
</evidence>
<dbReference type="InterPro" id="IPR043128">
    <property type="entry name" value="Rev_trsase/Diguanyl_cyclase"/>
</dbReference>
<accession>A0ABQ8LDX1</accession>
<dbReference type="Gene3D" id="3.30.70.270">
    <property type="match status" value="1"/>
</dbReference>
<evidence type="ECO:0000313" key="6">
    <source>
        <dbReference type="Proteomes" id="UP000830375"/>
    </source>
</evidence>
<dbReference type="EMBL" id="JACTAM010000025">
    <property type="protein sequence ID" value="KAI2648570.1"/>
    <property type="molecule type" value="Genomic_DNA"/>
</dbReference>
<name>A0ABQ8LDX1_LABRO</name>
<feature type="region of interest" description="Disordered" evidence="3">
    <location>
        <begin position="429"/>
        <end position="448"/>
    </location>
</feature>
<evidence type="ECO:0000259" key="4">
    <source>
        <dbReference type="Pfam" id="PF00078"/>
    </source>
</evidence>
<keyword evidence="6" id="KW-1185">Reference proteome</keyword>
<proteinExistence type="inferred from homology"/>
<sequence>MHPRDGHRECPSCLGMQHLLDDIEKPCVAAEGLTLKERVQRARHLTGSRKEVASGPSEEEHPCKRKRGPTPGPDRVTDNPRCPGRECQKTDCLMCQAYNAATRAARSGNALAIVLAALRKVISSEDHDAMNLVDAALITHSQLTRDTLLTKQDAEENLSNKHLVMLDQLDTAIKVLSLFSPHTFLVQNLGGMTEGVLNPGEALHEVLEPLGHAPNYAWTVGRNAHQIPYRKERKEAIVQVSTSKQPTGFYSKYFLVPKKDGGLRPILDLRQLNRFIKVLPFKMLTTTQEPGEWFTSIDLKDAYFHVPICRDHHPFLRFAFQDRVFQFKVLPFGLSLSPRVFARSSYKGHGNGNLACSGSLSQSKQEQEQSKSSATHSVCGDFTEFPTNGGLFISPEGDKAVQSGSVISSKQEDEANSVPAVAEYDCSGSECDPPWPPSSPSTTTVGKPLQTASKIRPTCEDEGYTEVYPDVMPYEEQEVTITKDSFRKHSSEGVDDNNGCLSDRMRSSVGRQICQRSLGASLDLRTYQCAGAQGSPPLPEDFSPITAKQTCLDKDRQYVCSVSQPPGWHQISTLSPVQWGKEQESVSTALKMKRCRMLISWSTKGPKIWNTQMWPWRWRLRMLHQLLSRWMKTLNVDYLFPRRLEAQNMVVSVAASKAGDLDLVSVVVSPLQDGDSEWRCFCYGLTLTGGRLRTQVADSEQGMSFGREVLSFPGFAPKVVFLCSKRCLAVVLASLSDAAGQEGSCYKLGPGMCCPLQRLLLWSSQKLLSLKAVYIPGVANKAEDLMSRTGPLPGECRLHPKVVRLIWGQFGMAKIDLFATAETTHCNQWYSLSNQGDPLGIDASQ</sequence>
<reference evidence="5 6" key="1">
    <citation type="submission" date="2022-01" db="EMBL/GenBank/DDBJ databases">
        <title>A high-quality chromosome-level genome assembly of rohu carp, Labeo rohita.</title>
        <authorList>
            <person name="Arick M.A. II"/>
            <person name="Hsu C.-Y."/>
            <person name="Magbanua Z."/>
            <person name="Pechanova O."/>
            <person name="Grover C."/>
            <person name="Miller E."/>
            <person name="Thrash A."/>
            <person name="Ezzel L."/>
            <person name="Alam S."/>
            <person name="Benzie J."/>
            <person name="Hamilton M."/>
            <person name="Karsi A."/>
            <person name="Lawrence M.L."/>
            <person name="Peterson D.G."/>
        </authorList>
    </citation>
    <scope>NUCLEOTIDE SEQUENCE [LARGE SCALE GENOMIC DNA]</scope>
    <source>
        <strain evidence="6">BAU-BD-2019</strain>
        <tissue evidence="5">Blood</tissue>
    </source>
</reference>
<dbReference type="Gene3D" id="3.10.10.10">
    <property type="entry name" value="HIV Type 1 Reverse Transcriptase, subunit A, domain 1"/>
    <property type="match status" value="1"/>
</dbReference>
<dbReference type="SUPFAM" id="SSF56672">
    <property type="entry name" value="DNA/RNA polymerases"/>
    <property type="match status" value="1"/>
</dbReference>
<dbReference type="Pfam" id="PF00078">
    <property type="entry name" value="RVT_1"/>
    <property type="match status" value="1"/>
</dbReference>
<evidence type="ECO:0000256" key="2">
    <source>
        <dbReference type="ARBA" id="ARBA00012180"/>
    </source>
</evidence>
<dbReference type="PANTHER" id="PTHR33050">
    <property type="entry name" value="REVERSE TRANSCRIPTASE DOMAIN-CONTAINING PROTEIN"/>
    <property type="match status" value="1"/>
</dbReference>
<dbReference type="Proteomes" id="UP000830375">
    <property type="component" value="Unassembled WGS sequence"/>
</dbReference>
<dbReference type="InterPro" id="IPR043502">
    <property type="entry name" value="DNA/RNA_pol_sf"/>
</dbReference>
<comment type="caution">
    <text evidence="5">The sequence shown here is derived from an EMBL/GenBank/DDBJ whole genome shotgun (WGS) entry which is preliminary data.</text>
</comment>
<dbReference type="InterPro" id="IPR000477">
    <property type="entry name" value="RT_dom"/>
</dbReference>
<feature type="region of interest" description="Disordered" evidence="3">
    <location>
        <begin position="357"/>
        <end position="377"/>
    </location>
</feature>
<comment type="similarity">
    <text evidence="1">Belongs to the beta type-B retroviral polymerase family. HERV class-II K(HML-2) pol subfamily.</text>
</comment>
<feature type="compositionally biased region" description="Basic and acidic residues" evidence="3">
    <location>
        <begin position="48"/>
        <end position="62"/>
    </location>
</feature>
<evidence type="ECO:0000256" key="1">
    <source>
        <dbReference type="ARBA" id="ARBA00010879"/>
    </source>
</evidence>
<feature type="domain" description="Reverse transcriptase" evidence="4">
    <location>
        <begin position="256"/>
        <end position="343"/>
    </location>
</feature>
<feature type="region of interest" description="Disordered" evidence="3">
    <location>
        <begin position="44"/>
        <end position="82"/>
    </location>
</feature>
<dbReference type="PANTHER" id="PTHR33050:SF7">
    <property type="entry name" value="RIBONUCLEASE H"/>
    <property type="match status" value="1"/>
</dbReference>
<organism evidence="5 6">
    <name type="scientific">Labeo rohita</name>
    <name type="common">Indian major carp</name>
    <name type="synonym">Cyprinus rohita</name>
    <dbReference type="NCBI Taxonomy" id="84645"/>
    <lineage>
        <taxon>Eukaryota</taxon>
        <taxon>Metazoa</taxon>
        <taxon>Chordata</taxon>
        <taxon>Craniata</taxon>
        <taxon>Vertebrata</taxon>
        <taxon>Euteleostomi</taxon>
        <taxon>Actinopterygii</taxon>
        <taxon>Neopterygii</taxon>
        <taxon>Teleostei</taxon>
        <taxon>Ostariophysi</taxon>
        <taxon>Cypriniformes</taxon>
        <taxon>Cyprinidae</taxon>
        <taxon>Labeoninae</taxon>
        <taxon>Labeonini</taxon>
        <taxon>Labeo</taxon>
    </lineage>
</organism>
<gene>
    <name evidence="5" type="ORF">H4Q32_018703</name>
</gene>
<protein>
    <recommendedName>
        <fullName evidence="2">ribonuclease H</fullName>
        <ecNumber evidence="2">3.1.26.4</ecNumber>
    </recommendedName>
</protein>